<dbReference type="AlphaFoldDB" id="A0A6A7RTN2"/>
<keyword evidence="1" id="KW-0472">Membrane</keyword>
<dbReference type="SUPFAM" id="SSF53448">
    <property type="entry name" value="Nucleotide-diphospho-sugar transferases"/>
    <property type="match status" value="1"/>
</dbReference>
<organism evidence="2 3">
    <name type="scientific">Candidatus Accumulibacter phosphatis</name>
    <dbReference type="NCBI Taxonomy" id="327160"/>
    <lineage>
        <taxon>Bacteria</taxon>
        <taxon>Pseudomonadati</taxon>
        <taxon>Pseudomonadota</taxon>
        <taxon>Betaproteobacteria</taxon>
        <taxon>Candidatus Accumulibacter</taxon>
    </lineage>
</organism>
<reference evidence="2 3" key="1">
    <citation type="submission" date="2017-09" db="EMBL/GenBank/DDBJ databases">
        <title>Metagenomic Analysis Reveals Denitrifying Candidatus Accumulibacter and Flanking Population as a Source of N2O.</title>
        <authorList>
            <person name="Gao H."/>
            <person name="Mao Y."/>
            <person name="Zhao X."/>
            <person name="Liu W.-T."/>
            <person name="Zhang T."/>
            <person name="Wells G."/>
        </authorList>
    </citation>
    <scope>NUCLEOTIDE SEQUENCE [LARGE SCALE GENOMIC DNA]</scope>
    <source>
        <strain evidence="2">CANDO_2_IC</strain>
    </source>
</reference>
<dbReference type="Proteomes" id="UP000342300">
    <property type="component" value="Unassembled WGS sequence"/>
</dbReference>
<name>A0A6A7RTN2_9PROT</name>
<feature type="transmembrane region" description="Helical" evidence="1">
    <location>
        <begin position="278"/>
        <end position="296"/>
    </location>
</feature>
<keyword evidence="1" id="KW-0812">Transmembrane</keyword>
<dbReference type="InterPro" id="IPR029044">
    <property type="entry name" value="Nucleotide-diphossugar_trans"/>
</dbReference>
<sequence>MSPRLCAVIVTYGQRYTLLNQVIQRLDDARVTSIVVVFNGNHAPEHISLRSTVVPVLLPINLGSAGGYLAGIEAALLLDATHFLLLDDDNLPEPTCVDRLFQAHAKLGGGSLLALQAFRPSQPWQRVVVREGVVPVGRPNSYGWFHFANERHLLRRQLGAGEAGCDVDRVPENACPRIDVAAYGGLFLRREALQLSERPDPRYFCYYDDFDFTDRLVHRGMTIHLCADAVIDDIETSWHAPNERVHPTFSPHTEEERIYLDLRNAFIFYRSRITNRPLYWLNAVGFWLGIAYLALFRSTDIGTTKRRLTLIRRAVRFGSRGEFAPSDD</sequence>
<keyword evidence="1" id="KW-1133">Transmembrane helix</keyword>
<dbReference type="Gene3D" id="3.90.550.60">
    <property type="match status" value="1"/>
</dbReference>
<gene>
    <name evidence="2" type="ORF">CRU78_10645</name>
</gene>
<evidence type="ECO:0000313" key="3">
    <source>
        <dbReference type="Proteomes" id="UP000342300"/>
    </source>
</evidence>
<accession>A0A6A7RTN2</accession>
<protein>
    <recommendedName>
        <fullName evidence="4">Glycosyl transferase</fullName>
    </recommendedName>
</protein>
<evidence type="ECO:0000313" key="2">
    <source>
        <dbReference type="EMBL" id="MQM30944.1"/>
    </source>
</evidence>
<comment type="caution">
    <text evidence="2">The sequence shown here is derived from an EMBL/GenBank/DDBJ whole genome shotgun (WGS) entry which is preliminary data.</text>
</comment>
<dbReference type="EMBL" id="PDHS01000238">
    <property type="protein sequence ID" value="MQM30944.1"/>
    <property type="molecule type" value="Genomic_DNA"/>
</dbReference>
<evidence type="ECO:0008006" key="4">
    <source>
        <dbReference type="Google" id="ProtNLM"/>
    </source>
</evidence>
<evidence type="ECO:0000256" key="1">
    <source>
        <dbReference type="SAM" id="Phobius"/>
    </source>
</evidence>
<proteinExistence type="predicted"/>